<evidence type="ECO:0000256" key="2">
    <source>
        <dbReference type="ARBA" id="ARBA00008434"/>
    </source>
</evidence>
<dbReference type="STRING" id="188477.A0A433SQY0"/>
<dbReference type="InterPro" id="IPR000589">
    <property type="entry name" value="Ribosomal_uS15"/>
</dbReference>
<keyword evidence="3" id="KW-0809">Transit peptide</keyword>
<dbReference type="InterPro" id="IPR052137">
    <property type="entry name" value="uS15_ribosomal"/>
</dbReference>
<keyword evidence="5" id="KW-0496">Mitochondrion</keyword>
<dbReference type="Proteomes" id="UP000271974">
    <property type="component" value="Unassembled WGS sequence"/>
</dbReference>
<comment type="caution">
    <text evidence="9">The sequence shown here is derived from an EMBL/GenBank/DDBJ whole genome shotgun (WGS) entry which is preliminary data.</text>
</comment>
<dbReference type="GO" id="GO:0032543">
    <property type="term" value="P:mitochondrial translation"/>
    <property type="evidence" value="ECO:0007669"/>
    <property type="project" value="TreeGrafter"/>
</dbReference>
<dbReference type="Gene3D" id="1.10.287.10">
    <property type="entry name" value="S15/NS1, RNA-binding"/>
    <property type="match status" value="1"/>
</dbReference>
<keyword evidence="10" id="KW-1185">Reference proteome</keyword>
<reference evidence="9 10" key="1">
    <citation type="submission" date="2019-01" db="EMBL/GenBank/DDBJ databases">
        <title>A draft genome assembly of the solar-powered sea slug Elysia chlorotica.</title>
        <authorList>
            <person name="Cai H."/>
            <person name="Li Q."/>
            <person name="Fang X."/>
            <person name="Li J."/>
            <person name="Curtis N.E."/>
            <person name="Altenburger A."/>
            <person name="Shibata T."/>
            <person name="Feng M."/>
            <person name="Maeda T."/>
            <person name="Schwartz J.A."/>
            <person name="Shigenobu S."/>
            <person name="Lundholm N."/>
            <person name="Nishiyama T."/>
            <person name="Yang H."/>
            <person name="Hasebe M."/>
            <person name="Li S."/>
            <person name="Pierce S.K."/>
            <person name="Wang J."/>
        </authorList>
    </citation>
    <scope>NUCLEOTIDE SEQUENCE [LARGE SCALE GENOMIC DNA]</scope>
    <source>
        <strain evidence="9">EC2010</strain>
        <tissue evidence="9">Whole organism of an adult</tissue>
    </source>
</reference>
<sequence>MNMATKTCLPLTSRLSNLSLQQFKETVNPFCFNSFSLKSFVTFGKRCTLPVYVPHRLYGRKVKPKPPKITHFDYSGDLRILPALKQDTLLYNFQGLEGEIQGNETLERLFSVSYATADELANHRRELVKDRIIQLFGPDSELEQEIALLTLGIRQMIPYCIQFRTDKGNKIYLLKRIFKRRRLLTHLREIDHERFEWLLKELKIRYVIPRDREEHKGWKYDKRVSTQQEAKALQRKKLEDLKVKFEDEKKTFFEHKSKILAEIEKDLERYGVDKSFLDDLQVVEKETEKPHKILSWEERVKLGMTGYIKDYYG</sequence>
<dbReference type="InterPro" id="IPR009068">
    <property type="entry name" value="uS15_NS1_RNA-bd_sf"/>
</dbReference>
<dbReference type="OrthoDB" id="441444at2759"/>
<dbReference type="EMBL" id="RQTK01001179">
    <property type="protein sequence ID" value="RUS71659.1"/>
    <property type="molecule type" value="Genomic_DNA"/>
</dbReference>
<evidence type="ECO:0000256" key="6">
    <source>
        <dbReference type="ARBA" id="ARBA00023274"/>
    </source>
</evidence>
<proteinExistence type="inferred from homology"/>
<name>A0A433SQY0_ELYCH</name>
<dbReference type="GO" id="GO:0003723">
    <property type="term" value="F:RNA binding"/>
    <property type="evidence" value="ECO:0007669"/>
    <property type="project" value="TreeGrafter"/>
</dbReference>
<keyword evidence="4" id="KW-0689">Ribosomal protein</keyword>
<dbReference type="SUPFAM" id="SSF47060">
    <property type="entry name" value="S15/NS1 RNA-binding domain"/>
    <property type="match status" value="1"/>
</dbReference>
<evidence type="ECO:0000256" key="1">
    <source>
        <dbReference type="ARBA" id="ARBA00004173"/>
    </source>
</evidence>
<evidence type="ECO:0000256" key="4">
    <source>
        <dbReference type="ARBA" id="ARBA00022980"/>
    </source>
</evidence>
<dbReference type="PANTHER" id="PTHR46685:SF1">
    <property type="entry name" value="SMALL RIBOSOMAL SUBUNIT PROTEIN US15M"/>
    <property type="match status" value="1"/>
</dbReference>
<dbReference type="Pfam" id="PF00312">
    <property type="entry name" value="Ribosomal_S15"/>
    <property type="match status" value="1"/>
</dbReference>
<dbReference type="AlphaFoldDB" id="A0A433SQY0"/>
<accession>A0A433SQY0</accession>
<evidence type="ECO:0000256" key="5">
    <source>
        <dbReference type="ARBA" id="ARBA00023128"/>
    </source>
</evidence>
<organism evidence="9 10">
    <name type="scientific">Elysia chlorotica</name>
    <name type="common">Eastern emerald elysia</name>
    <name type="synonym">Sea slug</name>
    <dbReference type="NCBI Taxonomy" id="188477"/>
    <lineage>
        <taxon>Eukaryota</taxon>
        <taxon>Metazoa</taxon>
        <taxon>Spiralia</taxon>
        <taxon>Lophotrochozoa</taxon>
        <taxon>Mollusca</taxon>
        <taxon>Gastropoda</taxon>
        <taxon>Heterobranchia</taxon>
        <taxon>Euthyneura</taxon>
        <taxon>Panpulmonata</taxon>
        <taxon>Sacoglossa</taxon>
        <taxon>Placobranchoidea</taxon>
        <taxon>Plakobranchidae</taxon>
        <taxon>Elysia</taxon>
    </lineage>
</organism>
<dbReference type="GO" id="GO:0003735">
    <property type="term" value="F:structural constituent of ribosome"/>
    <property type="evidence" value="ECO:0007669"/>
    <property type="project" value="InterPro"/>
</dbReference>
<protein>
    <recommendedName>
        <fullName evidence="7">Small ribosomal subunit protein uS15m</fullName>
    </recommendedName>
    <alternativeName>
        <fullName evidence="8">28S ribosomal protein S15, mitochondrial</fullName>
    </alternativeName>
</protein>
<dbReference type="GO" id="GO:0005763">
    <property type="term" value="C:mitochondrial small ribosomal subunit"/>
    <property type="evidence" value="ECO:0007669"/>
    <property type="project" value="TreeGrafter"/>
</dbReference>
<gene>
    <name evidence="9" type="ORF">EGW08_020583</name>
</gene>
<dbReference type="SMART" id="SM01387">
    <property type="entry name" value="Ribosomal_S15"/>
    <property type="match status" value="1"/>
</dbReference>
<evidence type="ECO:0000256" key="3">
    <source>
        <dbReference type="ARBA" id="ARBA00022946"/>
    </source>
</evidence>
<comment type="subcellular location">
    <subcellularLocation>
        <location evidence="1">Mitochondrion</location>
    </subcellularLocation>
</comment>
<comment type="similarity">
    <text evidence="2">Belongs to the universal ribosomal protein uS15 family.</text>
</comment>
<evidence type="ECO:0000313" key="9">
    <source>
        <dbReference type="EMBL" id="RUS71659.1"/>
    </source>
</evidence>
<dbReference type="PANTHER" id="PTHR46685">
    <property type="entry name" value="28S RIBOSOMAL PROTEIN S15, MITOCHONDRIAL"/>
    <property type="match status" value="1"/>
</dbReference>
<keyword evidence="6" id="KW-0687">Ribonucleoprotein</keyword>
<evidence type="ECO:0000313" key="10">
    <source>
        <dbReference type="Proteomes" id="UP000271974"/>
    </source>
</evidence>
<evidence type="ECO:0000256" key="7">
    <source>
        <dbReference type="ARBA" id="ARBA00035249"/>
    </source>
</evidence>
<evidence type="ECO:0000256" key="8">
    <source>
        <dbReference type="ARBA" id="ARBA00035528"/>
    </source>
</evidence>